<dbReference type="RefSeq" id="WP_150311660.1">
    <property type="nucleotide sequence ID" value="NZ_VMSO01000044.1"/>
</dbReference>
<dbReference type="Proteomes" id="UP000322025">
    <property type="component" value="Unassembled WGS sequence"/>
</dbReference>
<name>A0A5M9HXG5_9FIRM</name>
<dbReference type="EMBL" id="VMSO01000044">
    <property type="protein sequence ID" value="KAA8500131.1"/>
    <property type="molecule type" value="Genomic_DNA"/>
</dbReference>
<sequence length="59" mass="6853">MSTITVNKNNYAVKENHEKRVSIKERLRNYLAENAETITAGLLFMNGSITPYTLYRSMR</sequence>
<evidence type="ECO:0000313" key="1">
    <source>
        <dbReference type="EMBL" id="KAA8500131.1"/>
    </source>
</evidence>
<dbReference type="AlphaFoldDB" id="A0A5M9HXG5"/>
<accession>A0A5M9HXG5</accession>
<comment type="caution">
    <text evidence="1">The sequence shown here is derived from an EMBL/GenBank/DDBJ whole genome shotgun (WGS) entry which is preliminary data.</text>
</comment>
<reference evidence="1" key="1">
    <citation type="submission" date="2019-07" db="EMBL/GenBank/DDBJ databases">
        <authorList>
            <person name="Wongkuna S."/>
            <person name="Scaria J."/>
        </authorList>
    </citation>
    <scope>NUCLEOTIDE SEQUENCE [LARGE SCALE GENOMIC DNA]</scope>
    <source>
        <strain evidence="1">SW178</strain>
    </source>
</reference>
<keyword evidence="2" id="KW-1185">Reference proteome</keyword>
<gene>
    <name evidence="1" type="ORF">FNY66_15185</name>
</gene>
<evidence type="ECO:0000313" key="2">
    <source>
        <dbReference type="Proteomes" id="UP000322025"/>
    </source>
</evidence>
<proteinExistence type="predicted"/>
<protein>
    <submittedName>
        <fullName evidence="1">Uncharacterized protein</fullName>
    </submittedName>
</protein>
<organism evidence="1 2">
    <name type="scientific">Mediterraneibacter catenae</name>
    <dbReference type="NCBI Taxonomy" id="2594882"/>
    <lineage>
        <taxon>Bacteria</taxon>
        <taxon>Bacillati</taxon>
        <taxon>Bacillota</taxon>
        <taxon>Clostridia</taxon>
        <taxon>Lachnospirales</taxon>
        <taxon>Lachnospiraceae</taxon>
        <taxon>Mediterraneibacter</taxon>
    </lineage>
</organism>